<keyword evidence="1" id="KW-0805">Transcription regulation</keyword>
<dbReference type="SUPFAM" id="SSF46689">
    <property type="entry name" value="Homeodomain-like"/>
    <property type="match status" value="2"/>
</dbReference>
<dbReference type="RefSeq" id="WP_203728745.1">
    <property type="nucleotide sequence ID" value="NZ_BAAATX010000010.1"/>
</dbReference>
<dbReference type="InterPro" id="IPR001647">
    <property type="entry name" value="HTH_TetR"/>
</dbReference>
<feature type="DNA-binding region" description="H-T-H motif" evidence="4">
    <location>
        <begin position="239"/>
        <end position="258"/>
    </location>
</feature>
<proteinExistence type="predicted"/>
<feature type="DNA-binding region" description="H-T-H motif" evidence="4">
    <location>
        <begin position="39"/>
        <end position="58"/>
    </location>
</feature>
<keyword evidence="7" id="KW-1185">Reference proteome</keyword>
<dbReference type="EMBL" id="BOML01000035">
    <property type="protein sequence ID" value="GIE03026.1"/>
    <property type="molecule type" value="Genomic_DNA"/>
</dbReference>
<evidence type="ECO:0000313" key="6">
    <source>
        <dbReference type="EMBL" id="GIE03026.1"/>
    </source>
</evidence>
<evidence type="ECO:0000256" key="3">
    <source>
        <dbReference type="ARBA" id="ARBA00023163"/>
    </source>
</evidence>
<evidence type="ECO:0000256" key="4">
    <source>
        <dbReference type="PROSITE-ProRule" id="PRU00335"/>
    </source>
</evidence>
<dbReference type="PROSITE" id="PS50977">
    <property type="entry name" value="HTH_TETR_2"/>
    <property type="match status" value="2"/>
</dbReference>
<dbReference type="PANTHER" id="PTHR30055:SF234">
    <property type="entry name" value="HTH-TYPE TRANSCRIPTIONAL REGULATOR BETI"/>
    <property type="match status" value="1"/>
</dbReference>
<dbReference type="Proteomes" id="UP000637628">
    <property type="component" value="Unassembled WGS sequence"/>
</dbReference>
<gene>
    <name evidence="6" type="ORF">Adu01nite_43760</name>
</gene>
<evidence type="ECO:0000259" key="5">
    <source>
        <dbReference type="PROSITE" id="PS50977"/>
    </source>
</evidence>
<dbReference type="InterPro" id="IPR050109">
    <property type="entry name" value="HTH-type_TetR-like_transc_reg"/>
</dbReference>
<keyword evidence="3" id="KW-0804">Transcription</keyword>
<keyword evidence="2 4" id="KW-0238">DNA-binding</keyword>
<evidence type="ECO:0000256" key="1">
    <source>
        <dbReference type="ARBA" id="ARBA00023015"/>
    </source>
</evidence>
<evidence type="ECO:0000313" key="7">
    <source>
        <dbReference type="Proteomes" id="UP000637628"/>
    </source>
</evidence>
<comment type="caution">
    <text evidence="6">The sequence shown here is derived from an EMBL/GenBank/DDBJ whole genome shotgun (WGS) entry which is preliminary data.</text>
</comment>
<sequence>MRSSTVDVPGGRKRPKDRKAQIAQVAAELFCARGYHGVGLEEIAAAVGISAPAVYRHFENKYAILVHATRSLVATTLAATELPPHENPAVEVGELVDALARVSVAHRNTGGLYQWEWRYLTPEHRAEFLRDLGVLLQRVVRPLSAARPELSAADANALARAALSVLGSISTHRAAIPKGRAEWTLQGAAHAVLSAEPPTPLAPLPERPRPAKVHVGSRREILLAESIQLFRKHGYHAVSIEDIGAAAGINASSVYRYFPGKGDILAAAFYRASERVTEATAAALTGAKDNFDALGRMIESYVDLTFERSDLVSVYLAENNNLPESDRHELRKVQRLHVEEWVRLVTATRLESAPTARVRVHAAVNLVTDLSRWVHFDRRTGMDRHLVQLMRAVLVPLS</sequence>
<feature type="domain" description="HTH tetR-type" evidence="5">
    <location>
        <begin position="216"/>
        <end position="276"/>
    </location>
</feature>
<evidence type="ECO:0000256" key="2">
    <source>
        <dbReference type="ARBA" id="ARBA00023125"/>
    </source>
</evidence>
<dbReference type="InterPro" id="IPR009057">
    <property type="entry name" value="Homeodomain-like_sf"/>
</dbReference>
<dbReference type="PANTHER" id="PTHR30055">
    <property type="entry name" value="HTH-TYPE TRANSCRIPTIONAL REGULATOR RUTR"/>
    <property type="match status" value="1"/>
</dbReference>
<dbReference type="Pfam" id="PF00440">
    <property type="entry name" value="TetR_N"/>
    <property type="match status" value="2"/>
</dbReference>
<feature type="domain" description="HTH tetR-type" evidence="5">
    <location>
        <begin position="16"/>
        <end position="76"/>
    </location>
</feature>
<name>A0ABQ3YZK8_9ACTN</name>
<protein>
    <submittedName>
        <fullName evidence="6">TetR family transcriptional regulator</fullName>
    </submittedName>
</protein>
<organism evidence="6 7">
    <name type="scientific">Paractinoplanes durhamensis</name>
    <dbReference type="NCBI Taxonomy" id="113563"/>
    <lineage>
        <taxon>Bacteria</taxon>
        <taxon>Bacillati</taxon>
        <taxon>Actinomycetota</taxon>
        <taxon>Actinomycetes</taxon>
        <taxon>Micromonosporales</taxon>
        <taxon>Micromonosporaceae</taxon>
        <taxon>Paractinoplanes</taxon>
    </lineage>
</organism>
<dbReference type="Gene3D" id="1.10.10.60">
    <property type="entry name" value="Homeodomain-like"/>
    <property type="match status" value="2"/>
</dbReference>
<reference evidence="6 7" key="1">
    <citation type="submission" date="2021-01" db="EMBL/GenBank/DDBJ databases">
        <title>Whole genome shotgun sequence of Actinoplanes durhamensis NBRC 14914.</title>
        <authorList>
            <person name="Komaki H."/>
            <person name="Tamura T."/>
        </authorList>
    </citation>
    <scope>NUCLEOTIDE SEQUENCE [LARGE SCALE GENOMIC DNA]</scope>
    <source>
        <strain evidence="6 7">NBRC 14914</strain>
    </source>
</reference>
<dbReference type="Gene3D" id="1.10.357.10">
    <property type="entry name" value="Tetracycline Repressor, domain 2"/>
    <property type="match status" value="2"/>
</dbReference>
<dbReference type="PRINTS" id="PR00455">
    <property type="entry name" value="HTHTETR"/>
</dbReference>
<accession>A0ABQ3YZK8</accession>